<dbReference type="SUPFAM" id="SSF82153">
    <property type="entry name" value="FAS1 domain"/>
    <property type="match status" value="1"/>
</dbReference>
<dbReference type="Gene3D" id="2.30.180.10">
    <property type="entry name" value="FAS1 domain"/>
    <property type="match status" value="1"/>
</dbReference>
<sequence>MKNIIETLKESEGFATFLDLVRIANMEENLAREGPFTVFAPTDEAFARVQRERMDELRQDPDTLELLLAYHIVPGMLSSTELRQLSAAQTLLGTMLTVRSSSLGISINNVRIVEADAFCTNGICHALDAALIPPDIPVIVT</sequence>
<dbReference type="Pfam" id="PF02469">
    <property type="entry name" value="Fasciclin"/>
    <property type="match status" value="1"/>
</dbReference>
<dbReference type="FunFam" id="2.30.180.10:FF:000014">
    <property type="entry name" value="Stabilin 1"/>
    <property type="match status" value="1"/>
</dbReference>
<dbReference type="AlphaFoldDB" id="A0A0W8FES9"/>
<comment type="caution">
    <text evidence="2">The sequence shown here is derived from an EMBL/GenBank/DDBJ whole genome shotgun (WGS) entry which is preliminary data.</text>
</comment>
<proteinExistence type="predicted"/>
<name>A0A0W8FES9_9ZZZZ</name>
<dbReference type="EMBL" id="LNQE01001304">
    <property type="protein sequence ID" value="KUG19297.1"/>
    <property type="molecule type" value="Genomic_DNA"/>
</dbReference>
<organism evidence="2">
    <name type="scientific">hydrocarbon metagenome</name>
    <dbReference type="NCBI Taxonomy" id="938273"/>
    <lineage>
        <taxon>unclassified sequences</taxon>
        <taxon>metagenomes</taxon>
        <taxon>ecological metagenomes</taxon>
    </lineage>
</organism>
<accession>A0A0W8FES9</accession>
<protein>
    <submittedName>
        <fullName evidence="2">Fasciclin domain protein</fullName>
    </submittedName>
</protein>
<evidence type="ECO:0000259" key="1">
    <source>
        <dbReference type="PROSITE" id="PS50213"/>
    </source>
</evidence>
<reference evidence="2" key="1">
    <citation type="journal article" date="2015" name="Proc. Natl. Acad. Sci. U.S.A.">
        <title>Networks of energetic and metabolic interactions define dynamics in microbial communities.</title>
        <authorList>
            <person name="Embree M."/>
            <person name="Liu J.K."/>
            <person name="Al-Bassam M.M."/>
            <person name="Zengler K."/>
        </authorList>
    </citation>
    <scope>NUCLEOTIDE SEQUENCE</scope>
</reference>
<dbReference type="PANTHER" id="PTHR10900:SF77">
    <property type="entry name" value="FI19380P1"/>
    <property type="match status" value="1"/>
</dbReference>
<feature type="domain" description="FAS1" evidence="1">
    <location>
        <begin position="1"/>
        <end position="131"/>
    </location>
</feature>
<dbReference type="PROSITE" id="PS50213">
    <property type="entry name" value="FAS1"/>
    <property type="match status" value="1"/>
</dbReference>
<dbReference type="InterPro" id="IPR050904">
    <property type="entry name" value="Adhesion/Biosynth-related"/>
</dbReference>
<dbReference type="SMART" id="SM00554">
    <property type="entry name" value="FAS1"/>
    <property type="match status" value="1"/>
</dbReference>
<dbReference type="InterPro" id="IPR036378">
    <property type="entry name" value="FAS1_dom_sf"/>
</dbReference>
<gene>
    <name evidence="2" type="ORF">ASZ90_010982</name>
</gene>
<dbReference type="InterPro" id="IPR000782">
    <property type="entry name" value="FAS1_domain"/>
</dbReference>
<dbReference type="PANTHER" id="PTHR10900">
    <property type="entry name" value="PERIOSTIN-RELATED"/>
    <property type="match status" value="1"/>
</dbReference>
<evidence type="ECO:0000313" key="2">
    <source>
        <dbReference type="EMBL" id="KUG19297.1"/>
    </source>
</evidence>